<organism evidence="4 5">
    <name type="scientific">Tripterygium wilfordii</name>
    <name type="common">Thunder God vine</name>
    <dbReference type="NCBI Taxonomy" id="458696"/>
    <lineage>
        <taxon>Eukaryota</taxon>
        <taxon>Viridiplantae</taxon>
        <taxon>Streptophyta</taxon>
        <taxon>Embryophyta</taxon>
        <taxon>Tracheophyta</taxon>
        <taxon>Spermatophyta</taxon>
        <taxon>Magnoliopsida</taxon>
        <taxon>eudicotyledons</taxon>
        <taxon>Gunneridae</taxon>
        <taxon>Pentapetalae</taxon>
        <taxon>rosids</taxon>
        <taxon>fabids</taxon>
        <taxon>Celastrales</taxon>
        <taxon>Celastraceae</taxon>
        <taxon>Tripterygium</taxon>
    </lineage>
</organism>
<dbReference type="SMART" id="SM01189">
    <property type="entry name" value="ELM2"/>
    <property type="match status" value="1"/>
</dbReference>
<keyword evidence="4" id="KW-0238">DNA-binding</keyword>
<evidence type="ECO:0000256" key="2">
    <source>
        <dbReference type="SAM" id="MobiDB-lite"/>
    </source>
</evidence>
<dbReference type="PANTHER" id="PTHR46410">
    <property type="entry name" value="AT-RICH INTERACTIVE DOMAIN-CONTAINING PROTEIN 2"/>
    <property type="match status" value="1"/>
</dbReference>
<gene>
    <name evidence="4" type="ORF">HS088_TW17G00600</name>
</gene>
<dbReference type="PANTHER" id="PTHR46410:SF1">
    <property type="entry name" value="AT-RICH INTERACTIVE DOMAIN-CONTAINING PROTEIN 1"/>
    <property type="match status" value="1"/>
</dbReference>
<evidence type="ECO:0000256" key="1">
    <source>
        <dbReference type="ARBA" id="ARBA00023242"/>
    </source>
</evidence>
<dbReference type="InParanoid" id="A0A7J7CG89"/>
<feature type="compositionally biased region" description="Acidic residues" evidence="2">
    <location>
        <begin position="597"/>
        <end position="608"/>
    </location>
</feature>
<accession>A0A7J7CG89</accession>
<dbReference type="Gene3D" id="1.10.150.60">
    <property type="entry name" value="ARID DNA-binding domain"/>
    <property type="match status" value="1"/>
</dbReference>
<feature type="compositionally biased region" description="Polar residues" evidence="2">
    <location>
        <begin position="188"/>
        <end position="203"/>
    </location>
</feature>
<dbReference type="CDD" id="cd16100">
    <property type="entry name" value="ARID"/>
    <property type="match status" value="1"/>
</dbReference>
<comment type="caution">
    <text evidence="4">The sequence shown here is derived from an EMBL/GenBank/DDBJ whole genome shotgun (WGS) entry which is preliminary data.</text>
</comment>
<keyword evidence="5" id="KW-1185">Reference proteome</keyword>
<dbReference type="PROSITE" id="PS51011">
    <property type="entry name" value="ARID"/>
    <property type="match status" value="1"/>
</dbReference>
<reference evidence="4 5" key="1">
    <citation type="journal article" date="2020" name="Nat. Commun.">
        <title>Genome of Tripterygium wilfordii and identification of cytochrome P450 involved in triptolide biosynthesis.</title>
        <authorList>
            <person name="Tu L."/>
            <person name="Su P."/>
            <person name="Zhang Z."/>
            <person name="Gao L."/>
            <person name="Wang J."/>
            <person name="Hu T."/>
            <person name="Zhou J."/>
            <person name="Zhang Y."/>
            <person name="Zhao Y."/>
            <person name="Liu Y."/>
            <person name="Song Y."/>
            <person name="Tong Y."/>
            <person name="Lu Y."/>
            <person name="Yang J."/>
            <person name="Xu C."/>
            <person name="Jia M."/>
            <person name="Peters R.J."/>
            <person name="Huang L."/>
            <person name="Gao W."/>
        </authorList>
    </citation>
    <scope>NUCLEOTIDE SEQUENCE [LARGE SCALE GENOMIC DNA]</scope>
    <source>
        <strain evidence="5">cv. XIE 37</strain>
        <tissue evidence="4">Leaf</tissue>
    </source>
</reference>
<dbReference type="InterPro" id="IPR001606">
    <property type="entry name" value="ARID_dom"/>
</dbReference>
<feature type="domain" description="ARID" evidence="3">
    <location>
        <begin position="48"/>
        <end position="141"/>
    </location>
</feature>
<dbReference type="SMART" id="SM00501">
    <property type="entry name" value="BRIGHT"/>
    <property type="match status" value="1"/>
</dbReference>
<dbReference type="AlphaFoldDB" id="A0A7J7CG89"/>
<keyword evidence="1" id="KW-0539">Nucleus</keyword>
<evidence type="ECO:0000259" key="3">
    <source>
        <dbReference type="PROSITE" id="PS51011"/>
    </source>
</evidence>
<proteinExistence type="predicted"/>
<dbReference type="EMBL" id="JAAARO010000017">
    <property type="protein sequence ID" value="KAF5733064.1"/>
    <property type="molecule type" value="Genomic_DNA"/>
</dbReference>
<name>A0A7J7CG89_TRIWF</name>
<sequence length="637" mass="71414">MAGWSAIADGSARDCAKTPERRLLLNGVLVDLEPPSSGSVSEVHVDKAKLRKLFDRILPSFLKRIGAPHAFWPLPPLLGDGHTVDLFRLFVVVIKKGGYDAVSENGLWGLVAKESGLCLSVASAVKLVYIKYLDPLQRLLDVFVENNISKGKLSNTASNLDGFLMDLGGEFREFLSEITGSKKKDEGSLNSGKVPNETKSVVNESDGSDDDVVILDSDGDKKCLIVGETPFSDSSKSGFNLSNFSKVSNETKSVVNDSHGSDDDVVILDPDDTKEKIFGRKRKRISLWPMLQWLIRVAKDPCAPVVGSLPECSGWESYGKEELWKQVLSAREALFLKMTLDSSARQSIWQKNQKMHPSLYDDHSGSNYNLRDRLSCRRDLPSGKALSNTQPYSQSSSPDFDTGRSCGSARMENHGEKETNRRKKSVFDYTEIDQVLLGSNFQVEVPEWTGVASESDPKWLGTRIWPLKEKRMILIERDRIGKGRLGSCGCQVQDSIERVRFHVAEKRLRVKLELGSAFYDWNIDKMGETVALSWTKEEEKNFKAIVGSDPPSHCFRDQVFESFRRKNRQFVVSYYFNAVLLQRRAHQNRFTPNYINSDEDEAESESESISDPIKNGTIKKPSSLLCSPGKAHKKSRH</sequence>
<dbReference type="FunCoup" id="A0A7J7CG89">
    <property type="interactions" value="158"/>
</dbReference>
<feature type="region of interest" description="Disordered" evidence="2">
    <location>
        <begin position="592"/>
        <end position="637"/>
    </location>
</feature>
<evidence type="ECO:0000313" key="4">
    <source>
        <dbReference type="EMBL" id="KAF5733064.1"/>
    </source>
</evidence>
<feature type="compositionally biased region" description="Polar residues" evidence="2">
    <location>
        <begin position="385"/>
        <end position="399"/>
    </location>
</feature>
<dbReference type="Pfam" id="PF01388">
    <property type="entry name" value="ARID"/>
    <property type="match status" value="1"/>
</dbReference>
<dbReference type="Proteomes" id="UP000593562">
    <property type="component" value="Unassembled WGS sequence"/>
</dbReference>
<dbReference type="InterPro" id="IPR036431">
    <property type="entry name" value="ARID_dom_sf"/>
</dbReference>
<evidence type="ECO:0000313" key="5">
    <source>
        <dbReference type="Proteomes" id="UP000593562"/>
    </source>
</evidence>
<feature type="region of interest" description="Disordered" evidence="2">
    <location>
        <begin position="382"/>
        <end position="423"/>
    </location>
</feature>
<feature type="region of interest" description="Disordered" evidence="2">
    <location>
        <begin position="182"/>
        <end position="206"/>
    </location>
</feature>
<dbReference type="SMART" id="SM01014">
    <property type="entry name" value="ARID"/>
    <property type="match status" value="1"/>
</dbReference>
<dbReference type="InterPro" id="IPR000949">
    <property type="entry name" value="ELM2_dom"/>
</dbReference>
<dbReference type="SUPFAM" id="SSF46774">
    <property type="entry name" value="ARID-like"/>
    <property type="match status" value="1"/>
</dbReference>
<protein>
    <submittedName>
        <fullName evidence="4">ARID/BRIGHT DNA-binding domain ELM2 domain protein putative isoform 3</fullName>
    </submittedName>
</protein>
<dbReference type="GO" id="GO:0003677">
    <property type="term" value="F:DNA binding"/>
    <property type="evidence" value="ECO:0007669"/>
    <property type="project" value="UniProtKB-KW"/>
</dbReference>